<gene>
    <name evidence="15" type="primary">RvY_09249-1</name>
    <name evidence="15" type="synonym">RvY_09249.1</name>
    <name evidence="15" type="ORF">RvY_09249</name>
</gene>
<dbReference type="GO" id="GO:0008353">
    <property type="term" value="F:RNA polymerase II CTD heptapeptide repeat kinase activity"/>
    <property type="evidence" value="ECO:0007669"/>
    <property type="project" value="UniProtKB-EC"/>
</dbReference>
<dbReference type="AlphaFoldDB" id="A0A1D1V8M7"/>
<evidence type="ECO:0000256" key="11">
    <source>
        <dbReference type="ARBA" id="ARBA00049280"/>
    </source>
</evidence>
<proteinExistence type="inferred from homology"/>
<dbReference type="GO" id="GO:0005524">
    <property type="term" value="F:ATP binding"/>
    <property type="evidence" value="ECO:0007669"/>
    <property type="project" value="UniProtKB-UniRule"/>
</dbReference>
<dbReference type="Pfam" id="PF00069">
    <property type="entry name" value="Pkinase"/>
    <property type="match status" value="1"/>
</dbReference>
<evidence type="ECO:0000256" key="2">
    <source>
        <dbReference type="ARBA" id="ARBA00006485"/>
    </source>
</evidence>
<dbReference type="PROSITE" id="PS00108">
    <property type="entry name" value="PROTEIN_KINASE_ST"/>
    <property type="match status" value="1"/>
</dbReference>
<organism evidence="15 16">
    <name type="scientific">Ramazzottius varieornatus</name>
    <name type="common">Water bear</name>
    <name type="synonym">Tardigrade</name>
    <dbReference type="NCBI Taxonomy" id="947166"/>
    <lineage>
        <taxon>Eukaryota</taxon>
        <taxon>Metazoa</taxon>
        <taxon>Ecdysozoa</taxon>
        <taxon>Tardigrada</taxon>
        <taxon>Eutardigrada</taxon>
        <taxon>Parachela</taxon>
        <taxon>Hypsibioidea</taxon>
        <taxon>Ramazzottiidae</taxon>
        <taxon>Ramazzottius</taxon>
    </lineage>
</organism>
<evidence type="ECO:0000256" key="7">
    <source>
        <dbReference type="ARBA" id="ARBA00022840"/>
    </source>
</evidence>
<dbReference type="InterPro" id="IPR008271">
    <property type="entry name" value="Ser/Thr_kinase_AS"/>
</dbReference>
<comment type="similarity">
    <text evidence="2">Belongs to the protein kinase superfamily. CMGC Ser/Thr protein kinase family. CDC2/CDKX subfamily.</text>
</comment>
<comment type="catalytic activity">
    <reaction evidence="9">
        <text>L-threonyl-[protein] + ATP = O-phospho-L-threonyl-[protein] + ADP + H(+)</text>
        <dbReference type="Rhea" id="RHEA:46608"/>
        <dbReference type="Rhea" id="RHEA-COMP:11060"/>
        <dbReference type="Rhea" id="RHEA-COMP:11605"/>
        <dbReference type="ChEBI" id="CHEBI:15378"/>
        <dbReference type="ChEBI" id="CHEBI:30013"/>
        <dbReference type="ChEBI" id="CHEBI:30616"/>
        <dbReference type="ChEBI" id="CHEBI:61977"/>
        <dbReference type="ChEBI" id="CHEBI:456216"/>
        <dbReference type="EC" id="2.7.11.22"/>
    </reaction>
</comment>
<keyword evidence="7 12" id="KW-0067">ATP-binding</keyword>
<keyword evidence="4" id="KW-0808">Transferase</keyword>
<keyword evidence="5 12" id="KW-0547">Nucleotide-binding</keyword>
<evidence type="ECO:0000256" key="5">
    <source>
        <dbReference type="ARBA" id="ARBA00022741"/>
    </source>
</evidence>
<dbReference type="PROSITE" id="PS50011">
    <property type="entry name" value="PROTEIN_KINASE_DOM"/>
    <property type="match status" value="1"/>
</dbReference>
<dbReference type="InterPro" id="IPR011009">
    <property type="entry name" value="Kinase-like_dom_sf"/>
</dbReference>
<feature type="binding site" evidence="12">
    <location>
        <position position="55"/>
    </location>
    <ligand>
        <name>ATP</name>
        <dbReference type="ChEBI" id="CHEBI:30616"/>
    </ligand>
</feature>
<keyword evidence="8" id="KW-0539">Nucleus</keyword>
<dbReference type="OrthoDB" id="6284126at2759"/>
<keyword evidence="6" id="KW-0418">Kinase</keyword>
<dbReference type="FunFam" id="3.30.200.20:FF:000122">
    <property type="entry name" value="cyclin-dependent kinase 8 isoform X1"/>
    <property type="match status" value="1"/>
</dbReference>
<dbReference type="SMART" id="SM00220">
    <property type="entry name" value="S_TKc"/>
    <property type="match status" value="1"/>
</dbReference>
<comment type="caution">
    <text evidence="15">The sequence shown here is derived from an EMBL/GenBank/DDBJ whole genome shotgun (WGS) entry which is preliminary data.</text>
</comment>
<comment type="catalytic activity">
    <reaction evidence="10">
        <text>L-seryl-[protein] + ATP = O-phospho-L-seryl-[protein] + ADP + H(+)</text>
        <dbReference type="Rhea" id="RHEA:17989"/>
        <dbReference type="Rhea" id="RHEA-COMP:9863"/>
        <dbReference type="Rhea" id="RHEA-COMP:11604"/>
        <dbReference type="ChEBI" id="CHEBI:15378"/>
        <dbReference type="ChEBI" id="CHEBI:29999"/>
        <dbReference type="ChEBI" id="CHEBI:30616"/>
        <dbReference type="ChEBI" id="CHEBI:83421"/>
        <dbReference type="ChEBI" id="CHEBI:456216"/>
        <dbReference type="EC" id="2.7.11.22"/>
    </reaction>
</comment>
<evidence type="ECO:0000256" key="10">
    <source>
        <dbReference type="ARBA" id="ARBA00048367"/>
    </source>
</evidence>
<evidence type="ECO:0000256" key="3">
    <source>
        <dbReference type="ARBA" id="ARBA00022527"/>
    </source>
</evidence>
<dbReference type="SUPFAM" id="SSF56112">
    <property type="entry name" value="Protein kinase-like (PK-like)"/>
    <property type="match status" value="1"/>
</dbReference>
<evidence type="ECO:0000256" key="1">
    <source>
        <dbReference type="ARBA" id="ARBA00004123"/>
    </source>
</evidence>
<evidence type="ECO:0000256" key="4">
    <source>
        <dbReference type="ARBA" id="ARBA00022679"/>
    </source>
</evidence>
<name>A0A1D1V8M7_RAMVA</name>
<comment type="catalytic activity">
    <reaction evidence="11">
        <text>[DNA-directed RNA polymerase] + ATP = phospho-[DNA-directed RNA polymerase] + ADP + H(+)</text>
        <dbReference type="Rhea" id="RHEA:10216"/>
        <dbReference type="Rhea" id="RHEA-COMP:11321"/>
        <dbReference type="Rhea" id="RHEA-COMP:11322"/>
        <dbReference type="ChEBI" id="CHEBI:15378"/>
        <dbReference type="ChEBI" id="CHEBI:30616"/>
        <dbReference type="ChEBI" id="CHEBI:43176"/>
        <dbReference type="ChEBI" id="CHEBI:68546"/>
        <dbReference type="ChEBI" id="CHEBI:456216"/>
        <dbReference type="EC" id="2.7.11.23"/>
    </reaction>
</comment>
<accession>A0A1D1V8M7</accession>
<evidence type="ECO:0000313" key="16">
    <source>
        <dbReference type="Proteomes" id="UP000186922"/>
    </source>
</evidence>
<dbReference type="GO" id="GO:0016592">
    <property type="term" value="C:mediator complex"/>
    <property type="evidence" value="ECO:0007669"/>
    <property type="project" value="TreeGrafter"/>
</dbReference>
<dbReference type="STRING" id="947166.A0A1D1V8M7"/>
<evidence type="ECO:0000256" key="9">
    <source>
        <dbReference type="ARBA" id="ARBA00047811"/>
    </source>
</evidence>
<sequence>MNSGIDADFRDQTSRERTKVEDLFDYDGCKVGRGTYGVVYKAKKKDGSNGEYALKLIEGTGISMSAVREISLLRELKHRNVINLQKVFLSSVDRRVWLLLDYAEYDLWHIIKHHRTAKGSRKAVETPKSMVKSLLYQIIDGIFYLHSNWVLHRDLKPANILVMGEGPERGCVKIADMGFARLFNCPLKPLADLDPVR</sequence>
<evidence type="ECO:0000256" key="12">
    <source>
        <dbReference type="PROSITE-ProRule" id="PRU10141"/>
    </source>
</evidence>
<dbReference type="InterPro" id="IPR017441">
    <property type="entry name" value="Protein_kinase_ATP_BS"/>
</dbReference>
<dbReference type="PANTHER" id="PTHR24056:SF495">
    <property type="entry name" value="CYCLIN-DEPENDENT KINASE 8-RELATED"/>
    <property type="match status" value="1"/>
</dbReference>
<dbReference type="Proteomes" id="UP000186922">
    <property type="component" value="Unassembled WGS sequence"/>
</dbReference>
<evidence type="ECO:0000259" key="14">
    <source>
        <dbReference type="PROSITE" id="PS50011"/>
    </source>
</evidence>
<evidence type="ECO:0000256" key="13">
    <source>
        <dbReference type="RuleBase" id="RU000304"/>
    </source>
</evidence>
<dbReference type="Gene3D" id="3.30.200.20">
    <property type="entry name" value="Phosphorylase Kinase, domain 1"/>
    <property type="match status" value="1"/>
</dbReference>
<feature type="domain" description="Protein kinase" evidence="14">
    <location>
        <begin position="25"/>
        <end position="197"/>
    </location>
</feature>
<dbReference type="GO" id="GO:0004693">
    <property type="term" value="F:cyclin-dependent protein serine/threonine kinase activity"/>
    <property type="evidence" value="ECO:0007669"/>
    <property type="project" value="UniProtKB-EC"/>
</dbReference>
<dbReference type="Gene3D" id="1.10.510.10">
    <property type="entry name" value="Transferase(Phosphotransferase) domain 1"/>
    <property type="match status" value="1"/>
</dbReference>
<keyword evidence="16" id="KW-1185">Reference proteome</keyword>
<evidence type="ECO:0000256" key="6">
    <source>
        <dbReference type="ARBA" id="ARBA00022777"/>
    </source>
</evidence>
<keyword evidence="3 13" id="KW-0723">Serine/threonine-protein kinase</keyword>
<dbReference type="InterPro" id="IPR000719">
    <property type="entry name" value="Prot_kinase_dom"/>
</dbReference>
<protein>
    <recommendedName>
        <fullName evidence="14">Protein kinase domain-containing protein</fullName>
    </recommendedName>
</protein>
<comment type="subcellular location">
    <subcellularLocation>
        <location evidence="1">Nucleus</location>
    </subcellularLocation>
</comment>
<evidence type="ECO:0000256" key="8">
    <source>
        <dbReference type="ARBA" id="ARBA00023242"/>
    </source>
</evidence>
<evidence type="ECO:0000313" key="15">
    <source>
        <dbReference type="EMBL" id="GAU98049.1"/>
    </source>
</evidence>
<dbReference type="PANTHER" id="PTHR24056">
    <property type="entry name" value="CELL DIVISION PROTEIN KINASE"/>
    <property type="match status" value="1"/>
</dbReference>
<reference evidence="15 16" key="1">
    <citation type="journal article" date="2016" name="Nat. Commun.">
        <title>Extremotolerant tardigrade genome and improved radiotolerance of human cultured cells by tardigrade-unique protein.</title>
        <authorList>
            <person name="Hashimoto T."/>
            <person name="Horikawa D.D."/>
            <person name="Saito Y."/>
            <person name="Kuwahara H."/>
            <person name="Kozuka-Hata H."/>
            <person name="Shin-I T."/>
            <person name="Minakuchi Y."/>
            <person name="Ohishi K."/>
            <person name="Motoyama A."/>
            <person name="Aizu T."/>
            <person name="Enomoto A."/>
            <person name="Kondo K."/>
            <person name="Tanaka S."/>
            <person name="Hara Y."/>
            <person name="Koshikawa S."/>
            <person name="Sagara H."/>
            <person name="Miura T."/>
            <person name="Yokobori S."/>
            <person name="Miyagawa K."/>
            <person name="Suzuki Y."/>
            <person name="Kubo T."/>
            <person name="Oyama M."/>
            <person name="Kohara Y."/>
            <person name="Fujiyama A."/>
            <person name="Arakawa K."/>
            <person name="Katayama T."/>
            <person name="Toyoda A."/>
            <person name="Kunieda T."/>
        </authorList>
    </citation>
    <scope>NUCLEOTIDE SEQUENCE [LARGE SCALE GENOMIC DNA]</scope>
    <source>
        <strain evidence="15 16">YOKOZUNA-1</strain>
    </source>
</reference>
<dbReference type="PROSITE" id="PS00107">
    <property type="entry name" value="PROTEIN_KINASE_ATP"/>
    <property type="match status" value="1"/>
</dbReference>
<dbReference type="InterPro" id="IPR050108">
    <property type="entry name" value="CDK"/>
</dbReference>
<dbReference type="EMBL" id="BDGG01000004">
    <property type="protein sequence ID" value="GAU98049.1"/>
    <property type="molecule type" value="Genomic_DNA"/>
</dbReference>